<evidence type="ECO:0000256" key="2">
    <source>
        <dbReference type="ARBA" id="ARBA00006555"/>
    </source>
</evidence>
<keyword evidence="5" id="KW-0997">Cell inner membrane</keyword>
<name>A0A935TEB3_9PROT</name>
<keyword evidence="3" id="KW-0813">Transport</keyword>
<evidence type="ECO:0000313" key="13">
    <source>
        <dbReference type="Proteomes" id="UP000706151"/>
    </source>
</evidence>
<evidence type="ECO:0000256" key="8">
    <source>
        <dbReference type="ARBA" id="ARBA00022989"/>
    </source>
</evidence>
<comment type="subcellular location">
    <subcellularLocation>
        <location evidence="1">Cell inner membrane</location>
        <topology evidence="1">Single-pass membrane protein</topology>
        <orientation evidence="1">Periplasmic side</orientation>
    </subcellularLocation>
</comment>
<keyword evidence="6" id="KW-0812">Transmembrane</keyword>
<comment type="similarity">
    <text evidence="2">Belongs to the TonB family.</text>
</comment>
<evidence type="ECO:0000256" key="9">
    <source>
        <dbReference type="ARBA" id="ARBA00023136"/>
    </source>
</evidence>
<dbReference type="GO" id="GO:0055085">
    <property type="term" value="P:transmembrane transport"/>
    <property type="evidence" value="ECO:0007669"/>
    <property type="project" value="InterPro"/>
</dbReference>
<evidence type="ECO:0000313" key="12">
    <source>
        <dbReference type="EMBL" id="MBK7954757.1"/>
    </source>
</evidence>
<dbReference type="GO" id="GO:0098797">
    <property type="term" value="C:plasma membrane protein complex"/>
    <property type="evidence" value="ECO:0007669"/>
    <property type="project" value="TreeGrafter"/>
</dbReference>
<evidence type="ECO:0000256" key="7">
    <source>
        <dbReference type="ARBA" id="ARBA00022927"/>
    </source>
</evidence>
<feature type="compositionally biased region" description="Low complexity" evidence="10">
    <location>
        <begin position="113"/>
        <end position="130"/>
    </location>
</feature>
<dbReference type="PANTHER" id="PTHR33446:SF2">
    <property type="entry name" value="PROTEIN TONB"/>
    <property type="match status" value="1"/>
</dbReference>
<evidence type="ECO:0000256" key="1">
    <source>
        <dbReference type="ARBA" id="ARBA00004383"/>
    </source>
</evidence>
<dbReference type="NCBIfam" id="TIGR01352">
    <property type="entry name" value="tonB_Cterm"/>
    <property type="match status" value="1"/>
</dbReference>
<evidence type="ECO:0000256" key="10">
    <source>
        <dbReference type="SAM" id="MobiDB-lite"/>
    </source>
</evidence>
<dbReference type="InterPro" id="IPR006260">
    <property type="entry name" value="TonB/TolA_C"/>
</dbReference>
<protein>
    <submittedName>
        <fullName evidence="12">TonB family protein</fullName>
    </submittedName>
</protein>
<evidence type="ECO:0000256" key="3">
    <source>
        <dbReference type="ARBA" id="ARBA00022448"/>
    </source>
</evidence>
<evidence type="ECO:0000256" key="4">
    <source>
        <dbReference type="ARBA" id="ARBA00022475"/>
    </source>
</evidence>
<dbReference type="Proteomes" id="UP000706151">
    <property type="component" value="Unassembled WGS sequence"/>
</dbReference>
<dbReference type="SUPFAM" id="SSF74653">
    <property type="entry name" value="TolA/TonB C-terminal domain"/>
    <property type="match status" value="1"/>
</dbReference>
<dbReference type="EMBL" id="JADJOT010000009">
    <property type="protein sequence ID" value="MBK7954757.1"/>
    <property type="molecule type" value="Genomic_DNA"/>
</dbReference>
<dbReference type="PANTHER" id="PTHR33446">
    <property type="entry name" value="PROTEIN TONB-RELATED"/>
    <property type="match status" value="1"/>
</dbReference>
<keyword evidence="4" id="KW-1003">Cell membrane</keyword>
<dbReference type="InterPro" id="IPR051045">
    <property type="entry name" value="TonB-dependent_transducer"/>
</dbReference>
<reference evidence="12 13" key="1">
    <citation type="submission" date="2020-10" db="EMBL/GenBank/DDBJ databases">
        <title>Connecting structure to function with the recovery of over 1000 high-quality activated sludge metagenome-assembled genomes encoding full-length rRNA genes using long-read sequencing.</title>
        <authorList>
            <person name="Singleton C.M."/>
            <person name="Petriglieri F."/>
            <person name="Kristensen J.M."/>
            <person name="Kirkegaard R.H."/>
            <person name="Michaelsen T.Y."/>
            <person name="Andersen M.H."/>
            <person name="Karst S.M."/>
            <person name="Dueholm M.S."/>
            <person name="Nielsen P.H."/>
            <person name="Albertsen M."/>
        </authorList>
    </citation>
    <scope>NUCLEOTIDE SEQUENCE [LARGE SCALE GENOMIC DNA]</scope>
    <source>
        <strain evidence="12">Fred_18-Q3-R57-64_BAT3C.720</strain>
    </source>
</reference>
<proteinExistence type="inferred from homology"/>
<organism evidence="12 13">
    <name type="scientific">Candidatus Accumulibacter affinis</name>
    <dbReference type="NCBI Taxonomy" id="2954384"/>
    <lineage>
        <taxon>Bacteria</taxon>
        <taxon>Pseudomonadati</taxon>
        <taxon>Pseudomonadota</taxon>
        <taxon>Betaproteobacteria</taxon>
        <taxon>Candidatus Accumulibacter</taxon>
    </lineage>
</organism>
<keyword evidence="9" id="KW-0472">Membrane</keyword>
<dbReference type="GO" id="GO:0015031">
    <property type="term" value="P:protein transport"/>
    <property type="evidence" value="ECO:0007669"/>
    <property type="project" value="UniProtKB-KW"/>
</dbReference>
<keyword evidence="8" id="KW-1133">Transmembrane helix</keyword>
<gene>
    <name evidence="12" type="ORF">IPK02_12815</name>
</gene>
<keyword evidence="7" id="KW-0653">Protein transport</keyword>
<dbReference type="AlphaFoldDB" id="A0A935TEB3"/>
<accession>A0A935TEB3</accession>
<dbReference type="InterPro" id="IPR037682">
    <property type="entry name" value="TonB_C"/>
</dbReference>
<comment type="caution">
    <text evidence="12">The sequence shown here is derived from an EMBL/GenBank/DDBJ whole genome shotgun (WGS) entry which is preliminary data.</text>
</comment>
<dbReference type="GO" id="GO:0031992">
    <property type="term" value="F:energy transducer activity"/>
    <property type="evidence" value="ECO:0007669"/>
    <property type="project" value="TreeGrafter"/>
</dbReference>
<dbReference type="PROSITE" id="PS52015">
    <property type="entry name" value="TONB_CTD"/>
    <property type="match status" value="1"/>
</dbReference>
<evidence type="ECO:0000259" key="11">
    <source>
        <dbReference type="PROSITE" id="PS52015"/>
    </source>
</evidence>
<evidence type="ECO:0000256" key="6">
    <source>
        <dbReference type="ARBA" id="ARBA00022692"/>
    </source>
</evidence>
<dbReference type="Gene3D" id="3.30.1150.10">
    <property type="match status" value="1"/>
</dbReference>
<sequence length="238" mass="24957">MPMSEPDRRRLLLAVAASALIHAGLLTTTVMVSRVKLDVASQAVQAVIKVADREIVVGGTLPAAAAARMAPSVAPPPPPSTRRVRAPTDMREAVSGVAAGAPSTPGSPERSLASESATTPAPAPAPAAAAETRRAGVNADDLRQYRMALAIAARRFKHYPPLARERGWQGRVEVVVSVSAWQRAPAVLLIRSSGHVALDEQALAMLEQAAASTLLPESLQGRDLRVLLPIEFSLDDAP</sequence>
<feature type="domain" description="TonB C-terminal" evidence="11">
    <location>
        <begin position="144"/>
        <end position="238"/>
    </location>
</feature>
<feature type="region of interest" description="Disordered" evidence="10">
    <location>
        <begin position="69"/>
        <end position="135"/>
    </location>
</feature>
<evidence type="ECO:0000256" key="5">
    <source>
        <dbReference type="ARBA" id="ARBA00022519"/>
    </source>
</evidence>
<dbReference type="Pfam" id="PF03544">
    <property type="entry name" value="TonB_C"/>
    <property type="match status" value="1"/>
</dbReference>